<proteinExistence type="predicted"/>
<gene>
    <name evidence="2" type="ORF">UY74_C0042G0001</name>
</gene>
<evidence type="ECO:0000313" key="2">
    <source>
        <dbReference type="EMBL" id="KKW30422.1"/>
    </source>
</evidence>
<dbReference type="PATRIC" id="fig|1618676.3.peg.794"/>
<keyword evidence="1" id="KW-1133">Transmembrane helix</keyword>
<protein>
    <submittedName>
        <fullName evidence="2">OmpA/MotB domain protein</fullName>
    </submittedName>
</protein>
<dbReference type="AlphaFoldDB" id="A0A0G1ZQA8"/>
<evidence type="ECO:0000256" key="1">
    <source>
        <dbReference type="SAM" id="Phobius"/>
    </source>
</evidence>
<accession>A0A0G1ZQA8</accession>
<keyword evidence="1" id="KW-0472">Membrane</keyword>
<organism evidence="2 3">
    <name type="scientific">Candidatus Kaiserbacteria bacterium GW2011_GWC2_52_8b</name>
    <dbReference type="NCBI Taxonomy" id="1618676"/>
    <lineage>
        <taxon>Bacteria</taxon>
        <taxon>Candidatus Kaiseribacteriota</taxon>
    </lineage>
</organism>
<comment type="caution">
    <text evidence="2">The sequence shown here is derived from an EMBL/GenBank/DDBJ whole genome shotgun (WGS) entry which is preliminary data.</text>
</comment>
<dbReference type="EMBL" id="LCRF01000042">
    <property type="protein sequence ID" value="KKW30422.1"/>
    <property type="molecule type" value="Genomic_DNA"/>
</dbReference>
<reference evidence="2 3" key="1">
    <citation type="journal article" date="2015" name="Nature">
        <title>rRNA introns, odd ribosomes, and small enigmatic genomes across a large radiation of phyla.</title>
        <authorList>
            <person name="Brown C.T."/>
            <person name="Hug L.A."/>
            <person name="Thomas B.C."/>
            <person name="Sharon I."/>
            <person name="Castelle C.J."/>
            <person name="Singh A."/>
            <person name="Wilkins M.J."/>
            <person name="Williams K.H."/>
            <person name="Banfield J.F."/>
        </authorList>
    </citation>
    <scope>NUCLEOTIDE SEQUENCE [LARGE SCALE GENOMIC DNA]</scope>
</reference>
<evidence type="ECO:0000313" key="3">
    <source>
        <dbReference type="Proteomes" id="UP000034445"/>
    </source>
</evidence>
<keyword evidence="1" id="KW-0812">Transmembrane</keyword>
<dbReference type="Proteomes" id="UP000034445">
    <property type="component" value="Unassembled WGS sequence"/>
</dbReference>
<name>A0A0G1ZQA8_9BACT</name>
<feature type="non-terminal residue" evidence="2">
    <location>
        <position position="1"/>
    </location>
</feature>
<feature type="transmembrane region" description="Helical" evidence="1">
    <location>
        <begin position="570"/>
        <end position="591"/>
    </location>
</feature>
<sequence length="659" mass="67681">ATGAFAFSLTVSSENGISVASIAYAWGDGSSGGCCGGDRGGDYNGGRDPDFNPPIVYNPKPSCSISANPSSIQSGGSSTLFWSSTNATSASINQGIGSVPKHGSRGVSPDVTKTYKLTVTGPGGTANCKTTIIVQEQQPPSCTISADPSSVQYGGSSTLTWNSTNATSASINQGIGSVAINGSNVVSSLLTTRTYTMTVSGPGGTANCQTAITVQQQQPPSCALTSNLSSVQYGGDITLSWNSSNATSASIDQGIGSVGVNGTRIVYDIYASTIYTLTVTGPGGTANCKTTIIVQEQQAPSCSISANPSSVQSGGSSTLTWSSTNATSASLDQGIGDVDLHGSRSVSPSGTTTYTLNVTGPGGSANCQATVYTSQIPSTPSCTINASPSSVQQGGTSYLSWSSTNATSANLSSIGSVGVNGNYTVYPYTTTTYMLTVYGSQGQSSQCQTTVSVGTVYNNPPSCWITLTPQSGYSGSYNYNQQATLSWGSSNVTSAYISPNIGTVSSYGSQTVYTSGSNQIYTMTASGPGGTATCRTQQIYVPPSPPIYPPYVTLTQIPYTGFDLGTVGNILYWFSILAFALAAGYLAVYYLPALAGMKARVPVRAMEAPMIFAKSITTSIPLHRATHASRVSAGTMFRDSMAFVRSESGSIPRIIISRS</sequence>